<reference evidence="1 2" key="1">
    <citation type="submission" date="2016-07" db="EMBL/GenBank/DDBJ databases">
        <title>Multi-omics approach to identify versatile polysaccharide utilization systems of a marine flavobacterium Gramella flava.</title>
        <authorList>
            <person name="Tang K."/>
        </authorList>
    </citation>
    <scope>NUCLEOTIDE SEQUENCE [LARGE SCALE GENOMIC DNA]</scope>
    <source>
        <strain evidence="1 2">JLT2011</strain>
    </source>
</reference>
<gene>
    <name evidence="1" type="ORF">GRFL_1050</name>
</gene>
<accession>A0A1L7I3J0</accession>
<name>A0A1L7I3J0_9FLAO</name>
<proteinExistence type="predicted"/>
<dbReference type="Proteomes" id="UP000186230">
    <property type="component" value="Chromosome"/>
</dbReference>
<evidence type="ECO:0000313" key="2">
    <source>
        <dbReference type="Proteomes" id="UP000186230"/>
    </source>
</evidence>
<organism evidence="1 2">
    <name type="scientific">Christiangramia flava JLT2011</name>
    <dbReference type="NCBI Taxonomy" id="1229726"/>
    <lineage>
        <taxon>Bacteria</taxon>
        <taxon>Pseudomonadati</taxon>
        <taxon>Bacteroidota</taxon>
        <taxon>Flavobacteriia</taxon>
        <taxon>Flavobacteriales</taxon>
        <taxon>Flavobacteriaceae</taxon>
        <taxon>Christiangramia</taxon>
    </lineage>
</organism>
<evidence type="ECO:0000313" key="1">
    <source>
        <dbReference type="EMBL" id="APU67774.1"/>
    </source>
</evidence>
<dbReference type="KEGG" id="gfl:GRFL_1050"/>
<keyword evidence="2" id="KW-1185">Reference proteome</keyword>
<dbReference type="EMBL" id="CP016359">
    <property type="protein sequence ID" value="APU67774.1"/>
    <property type="molecule type" value="Genomic_DNA"/>
</dbReference>
<protein>
    <submittedName>
        <fullName evidence="1">Uncharacterized protein</fullName>
    </submittedName>
</protein>
<dbReference type="AlphaFoldDB" id="A0A1L7I3J0"/>
<sequence length="39" mass="4331">MLNPQDRKARSLINWDLNTRSTSAKCAKKLPLSLTNTGS</sequence>